<comment type="caution">
    <text evidence="1">The sequence shown here is derived from an EMBL/GenBank/DDBJ whole genome shotgun (WGS) entry which is preliminary data.</text>
</comment>
<gene>
    <name evidence="1" type="ORF">ACFSAU_02995</name>
</gene>
<dbReference type="RefSeq" id="WP_267645726.1">
    <property type="nucleotide sequence ID" value="NZ_JANHGR010000001.1"/>
</dbReference>
<dbReference type="Proteomes" id="UP001597139">
    <property type="component" value="Unassembled WGS sequence"/>
</dbReference>
<keyword evidence="2" id="KW-1185">Reference proteome</keyword>
<dbReference type="Pfam" id="PF11906">
    <property type="entry name" value="DUF3426"/>
    <property type="match status" value="1"/>
</dbReference>
<evidence type="ECO:0000313" key="2">
    <source>
        <dbReference type="Proteomes" id="UP001597139"/>
    </source>
</evidence>
<reference evidence="1 2" key="1">
    <citation type="journal article" date="2019" name="Int. J. Syst. Evol. Microbiol.">
        <title>The Global Catalogue of Microorganisms (GCM) 10K type strain sequencing project: providing services to taxonomists for standard genome sequencing and annotation.</title>
        <authorList>
            <consortium name="The Broad Institute Genomics Platform"/>
            <consortium name="The Broad Institute Genome Sequencing Center for Infectious Disease"/>
            <person name="Wu L."/>
            <person name="Ma J."/>
        </authorList>
    </citation>
    <scope>NUCLEOTIDE SEQUENCE [LARGE SCALE GENOMIC DNA]</scope>
    <source>
        <strain evidence="1 2">CGMCC 1.12859</strain>
    </source>
</reference>
<sequence length="229" mass="24559">MKGNVVVLIVAIVAGVLTYGGLVGGEALLMGDTEPTADEAFVQETTTHLDRSGRPTAVGEVSNRYDGPITNVTVTVQFLRDGDVIEERTGRTLIETIPSGEVVPFNVHMREAAEIDEVETSVSYDRGGEVVSGLEVTEQRVLRQSQDQIDVSATITNRGDSPRELTDVVATFYDENGAAIGARSTRPGRQIQPGESVTVGISFRTLGDVPSYAREFASFRVAIAGEEVE</sequence>
<proteinExistence type="predicted"/>
<evidence type="ECO:0000313" key="1">
    <source>
        <dbReference type="EMBL" id="MFD1566447.1"/>
    </source>
</evidence>
<dbReference type="InterPro" id="IPR013783">
    <property type="entry name" value="Ig-like_fold"/>
</dbReference>
<dbReference type="NCBIfam" id="NF038353">
    <property type="entry name" value="FxLYD_dom"/>
    <property type="match status" value="2"/>
</dbReference>
<dbReference type="EMBL" id="JBHUCZ010000001">
    <property type="protein sequence ID" value="MFD1566447.1"/>
    <property type="molecule type" value="Genomic_DNA"/>
</dbReference>
<protein>
    <submittedName>
        <fullName evidence="1">DUF3426 domain-containing protein</fullName>
    </submittedName>
</protein>
<organism evidence="1 2">
    <name type="scientific">Halolamina litorea</name>
    <dbReference type="NCBI Taxonomy" id="1515593"/>
    <lineage>
        <taxon>Archaea</taxon>
        <taxon>Methanobacteriati</taxon>
        <taxon>Methanobacteriota</taxon>
        <taxon>Stenosarchaea group</taxon>
        <taxon>Halobacteria</taxon>
        <taxon>Halobacteriales</taxon>
        <taxon>Haloferacaceae</taxon>
    </lineage>
</organism>
<dbReference type="Gene3D" id="2.60.40.10">
    <property type="entry name" value="Immunoglobulins"/>
    <property type="match status" value="1"/>
</dbReference>
<name>A0ABD6BPE7_9EURY</name>
<dbReference type="InterPro" id="IPR047676">
    <property type="entry name" value="FxLYD_dom"/>
</dbReference>
<accession>A0ABD6BPE7</accession>
<dbReference type="InterPro" id="IPR021834">
    <property type="entry name" value="DUF3426"/>
</dbReference>
<dbReference type="AlphaFoldDB" id="A0ABD6BPE7"/>